<evidence type="ECO:0000313" key="1">
    <source>
        <dbReference type="EMBL" id="KAG6436786.1"/>
    </source>
</evidence>
<proteinExistence type="predicted"/>
<dbReference type="AlphaFoldDB" id="A0A8X8YV04"/>
<comment type="caution">
    <text evidence="1">The sequence shown here is derived from an EMBL/GenBank/DDBJ whole genome shotgun (WGS) entry which is preliminary data.</text>
</comment>
<accession>A0A8X8YV04</accession>
<dbReference type="Proteomes" id="UP000298416">
    <property type="component" value="Unassembled WGS sequence"/>
</dbReference>
<protein>
    <submittedName>
        <fullName evidence="1">Uncharacterized protein</fullName>
    </submittedName>
</protein>
<organism evidence="1">
    <name type="scientific">Salvia splendens</name>
    <name type="common">Scarlet sage</name>
    <dbReference type="NCBI Taxonomy" id="180675"/>
    <lineage>
        <taxon>Eukaryota</taxon>
        <taxon>Viridiplantae</taxon>
        <taxon>Streptophyta</taxon>
        <taxon>Embryophyta</taxon>
        <taxon>Tracheophyta</taxon>
        <taxon>Spermatophyta</taxon>
        <taxon>Magnoliopsida</taxon>
        <taxon>eudicotyledons</taxon>
        <taxon>Gunneridae</taxon>
        <taxon>Pentapetalae</taxon>
        <taxon>asterids</taxon>
        <taxon>lamiids</taxon>
        <taxon>Lamiales</taxon>
        <taxon>Lamiaceae</taxon>
        <taxon>Nepetoideae</taxon>
        <taxon>Mentheae</taxon>
        <taxon>Salviinae</taxon>
        <taxon>Salvia</taxon>
        <taxon>Salvia subgen. Calosphace</taxon>
        <taxon>core Calosphace</taxon>
    </lineage>
</organism>
<evidence type="ECO:0000313" key="2">
    <source>
        <dbReference type="Proteomes" id="UP000298416"/>
    </source>
</evidence>
<dbReference type="EMBL" id="PNBA02000001">
    <property type="protein sequence ID" value="KAG6436786.1"/>
    <property type="molecule type" value="Genomic_DNA"/>
</dbReference>
<reference evidence="1" key="1">
    <citation type="submission" date="2018-01" db="EMBL/GenBank/DDBJ databases">
        <authorList>
            <person name="Mao J.F."/>
        </authorList>
    </citation>
    <scope>NUCLEOTIDE SEQUENCE</scope>
    <source>
        <strain evidence="1">Huo1</strain>
        <tissue evidence="1">Leaf</tissue>
    </source>
</reference>
<gene>
    <name evidence="1" type="ORF">SASPL_101688</name>
</gene>
<name>A0A8X8YV04_SALSN</name>
<keyword evidence="2" id="KW-1185">Reference proteome</keyword>
<sequence length="126" mass="14502">MPHDTITAPLKALDQRGSKDEAREWILRMDDVEAQDGARGRGLEWAAREFREAAGTKEFGADRLRMHSYVLGAPEYNHANFSHHWMRIQKCYRIYKLGSLPSLVLMFARSVTLCRDIHPSPVNLLH</sequence>
<reference evidence="1" key="2">
    <citation type="submission" date="2020-08" db="EMBL/GenBank/DDBJ databases">
        <title>Plant Genome Project.</title>
        <authorList>
            <person name="Zhang R.-G."/>
        </authorList>
    </citation>
    <scope>NUCLEOTIDE SEQUENCE</scope>
    <source>
        <strain evidence="1">Huo1</strain>
        <tissue evidence="1">Leaf</tissue>
    </source>
</reference>